<evidence type="ECO:0000313" key="1">
    <source>
        <dbReference type="EMBL" id="EFB34313.1"/>
    </source>
</evidence>
<name>D1PG59_9BACT</name>
<keyword evidence="2" id="KW-1185">Reference proteome</keyword>
<dbReference type="EMBL" id="ACBX02000038">
    <property type="protein sequence ID" value="EFB34313.1"/>
    <property type="molecule type" value="Genomic_DNA"/>
</dbReference>
<comment type="caution">
    <text evidence="1">The sequence shown here is derived from an EMBL/GenBank/DDBJ whole genome shotgun (WGS) entry which is preliminary data.</text>
</comment>
<dbReference type="HOGENOM" id="CLU_3010433_0_0_10"/>
<dbReference type="PaxDb" id="537011-PREVCOP_06222"/>
<organism evidence="1 2">
    <name type="scientific">Segatella copri DSM 18205</name>
    <dbReference type="NCBI Taxonomy" id="537011"/>
    <lineage>
        <taxon>Bacteria</taxon>
        <taxon>Pseudomonadati</taxon>
        <taxon>Bacteroidota</taxon>
        <taxon>Bacteroidia</taxon>
        <taxon>Bacteroidales</taxon>
        <taxon>Prevotellaceae</taxon>
        <taxon>Segatella</taxon>
    </lineage>
</organism>
<gene>
    <name evidence="1" type="ORF">PREVCOP_06222</name>
</gene>
<reference evidence="1" key="1">
    <citation type="submission" date="2009-11" db="EMBL/GenBank/DDBJ databases">
        <authorList>
            <person name="Weinstock G."/>
            <person name="Sodergren E."/>
            <person name="Clifton S."/>
            <person name="Fulton L."/>
            <person name="Fulton B."/>
            <person name="Courtney L."/>
            <person name="Fronick C."/>
            <person name="Harrison M."/>
            <person name="Strong C."/>
            <person name="Farmer C."/>
            <person name="Delahaunty K."/>
            <person name="Markovic C."/>
            <person name="Hall O."/>
            <person name="Minx P."/>
            <person name="Tomlinson C."/>
            <person name="Mitreva M."/>
            <person name="Nelson J."/>
            <person name="Hou S."/>
            <person name="Wollam A."/>
            <person name="Pepin K.H."/>
            <person name="Johnson M."/>
            <person name="Bhonagiri V."/>
            <person name="Nash W.E."/>
            <person name="Warren W."/>
            <person name="Chinwalla A."/>
            <person name="Mardis E.R."/>
            <person name="Wilson R.K."/>
        </authorList>
    </citation>
    <scope>NUCLEOTIDE SEQUENCE [LARGE SCALE GENOMIC DNA]</scope>
    <source>
        <strain evidence="1">DSM 18205</strain>
    </source>
</reference>
<evidence type="ECO:0000313" key="2">
    <source>
        <dbReference type="Proteomes" id="UP000004477"/>
    </source>
</evidence>
<sequence>MISSSFIIAYFYDISAKLRFLFGCSKEKVIYFLLCSSINTCISPKSPISFGRTNIF</sequence>
<proteinExistence type="predicted"/>
<dbReference type="AlphaFoldDB" id="D1PG59"/>
<protein>
    <submittedName>
        <fullName evidence="1">Uncharacterized protein</fullName>
    </submittedName>
</protein>
<dbReference type="Proteomes" id="UP000004477">
    <property type="component" value="Unassembled WGS sequence"/>
</dbReference>
<accession>D1PG59</accession>